<proteinExistence type="predicted"/>
<reference evidence="2" key="1">
    <citation type="submission" date="2020-01" db="EMBL/GenBank/DDBJ databases">
        <title>Genome Sequencing of Three Apophysomyces-Like Fungal Strains Confirms a Novel Fungal Genus in the Mucoromycota with divergent Burkholderia-like Endosymbiotic Bacteria.</title>
        <authorList>
            <person name="Stajich J.E."/>
            <person name="Macias A.M."/>
            <person name="Carter-House D."/>
            <person name="Lovett B."/>
            <person name="Kasson L.R."/>
            <person name="Berry K."/>
            <person name="Grigoriev I."/>
            <person name="Chang Y."/>
            <person name="Spatafora J."/>
            <person name="Kasson M.T."/>
        </authorList>
    </citation>
    <scope>NUCLEOTIDE SEQUENCE</scope>
    <source>
        <strain evidence="2">NRRL A-21654</strain>
    </source>
</reference>
<dbReference type="EMBL" id="JABAYA010000111">
    <property type="protein sequence ID" value="KAF7724801.1"/>
    <property type="molecule type" value="Genomic_DNA"/>
</dbReference>
<feature type="region of interest" description="Disordered" evidence="1">
    <location>
        <begin position="444"/>
        <end position="469"/>
    </location>
</feature>
<comment type="caution">
    <text evidence="2">The sequence shown here is derived from an EMBL/GenBank/DDBJ whole genome shotgun (WGS) entry which is preliminary data.</text>
</comment>
<evidence type="ECO:0000313" key="2">
    <source>
        <dbReference type="EMBL" id="KAF7724801.1"/>
    </source>
</evidence>
<gene>
    <name evidence="2" type="ORF">EC973_000758</name>
</gene>
<organism evidence="2 3">
    <name type="scientific">Apophysomyces ossiformis</name>
    <dbReference type="NCBI Taxonomy" id="679940"/>
    <lineage>
        <taxon>Eukaryota</taxon>
        <taxon>Fungi</taxon>
        <taxon>Fungi incertae sedis</taxon>
        <taxon>Mucoromycota</taxon>
        <taxon>Mucoromycotina</taxon>
        <taxon>Mucoromycetes</taxon>
        <taxon>Mucorales</taxon>
        <taxon>Mucorineae</taxon>
        <taxon>Mucoraceae</taxon>
        <taxon>Apophysomyces</taxon>
    </lineage>
</organism>
<accession>A0A8H7BKU0</accession>
<feature type="compositionally biased region" description="Acidic residues" evidence="1">
    <location>
        <begin position="454"/>
        <end position="469"/>
    </location>
</feature>
<dbReference type="GO" id="GO:0005634">
    <property type="term" value="C:nucleus"/>
    <property type="evidence" value="ECO:0007669"/>
    <property type="project" value="TreeGrafter"/>
</dbReference>
<name>A0A8H7BKU0_9FUNG</name>
<dbReference type="OrthoDB" id="27237at2759"/>
<evidence type="ECO:0000313" key="3">
    <source>
        <dbReference type="Proteomes" id="UP000605846"/>
    </source>
</evidence>
<feature type="region of interest" description="Disordered" evidence="1">
    <location>
        <begin position="569"/>
        <end position="599"/>
    </location>
</feature>
<feature type="region of interest" description="Disordered" evidence="1">
    <location>
        <begin position="495"/>
        <end position="514"/>
    </location>
</feature>
<feature type="compositionally biased region" description="Acidic residues" evidence="1">
    <location>
        <begin position="590"/>
        <end position="599"/>
    </location>
</feature>
<dbReference type="PANTHER" id="PTHR13060:SF0">
    <property type="entry name" value="PROTEIN ECDYSONELESS HOMOLOG"/>
    <property type="match status" value="1"/>
</dbReference>
<protein>
    <submittedName>
        <fullName evidence="2">Uncharacterized protein</fullName>
    </submittedName>
</protein>
<keyword evidence="3" id="KW-1185">Reference proteome</keyword>
<evidence type="ECO:0000256" key="1">
    <source>
        <dbReference type="SAM" id="MobiDB-lite"/>
    </source>
</evidence>
<feature type="compositionally biased region" description="Basic and acidic residues" evidence="1">
    <location>
        <begin position="496"/>
        <end position="508"/>
    </location>
</feature>
<dbReference type="PANTHER" id="PTHR13060">
    <property type="entry name" value="SGT1 PROTEIN HSGT1 SUPPRESSOR OF GCR2"/>
    <property type="match status" value="1"/>
</dbReference>
<dbReference type="InterPro" id="IPR010770">
    <property type="entry name" value="Ecd"/>
</dbReference>
<dbReference type="AlphaFoldDB" id="A0A8H7BKU0"/>
<sequence>MCSLHMADVSFLADPHYPFLHGLTRFGDCVNDEWFIVYLLFEISKQIPEAVIAVSDTDGDVLLIEAALELPSWLDPSNSQNRVYIYEGKIYIIPLPISPADIMQIPSAGKLNREKAIELVRKRPDMVADINVQNAINEKLCGYPAAARSERHNAKCIIPKRAAFVLLKEPQLLPLAVEAFYLRDPISLKACATMRQFSPANNNVVSTTVQFTKTTYAQTVSQKFYPPKPFNLPPASRKKEYQAAELGMKLACGMEMLYADDRLQQEEEEGAEDVSTYRFKQDPKWKQFIANVTRLGYFRDEKEGSRLYKQLESTAKEQYLLQRRKHLHVQTEDMDIDDENLFARSSSIDMSARKKIDTILAEYSEERLQELLNENQIHEDSDDWMQVDAQQLEEILAKRMGRMQDDVVAEMEKEMNEEEQTSVDLEKIVSNFEQFVERSQSGIEGVEFPRNTMDESDYEDGEEDDEGLEDEDEAIKFDMERFMNILNSTLAIPETRVSDKSSSAKEKVSEEEDKLSDLMQQMDQEVYGHKKIGSSFAKIADNEEEEDENAPVDVQLNLVRNVLESFKSQQGLPGPAGNILGQFGVTLPTDSEDQDTNGP</sequence>
<dbReference type="Pfam" id="PF07093">
    <property type="entry name" value="SGT1"/>
    <property type="match status" value="1"/>
</dbReference>
<dbReference type="Proteomes" id="UP000605846">
    <property type="component" value="Unassembled WGS sequence"/>
</dbReference>